<name>A0AAV2HSL8_LYMST</name>
<sequence length="102" mass="11502">MDKPGPSTERGTPPETMNAHILSESQIDIDVLQELPSDIAEEVLQDLRLRKKHLTEEQEDPPQHTNKRQIDSNPCPANISERRDFHDILPSLSQVNQMVPGG</sequence>
<feature type="region of interest" description="Disordered" evidence="1">
    <location>
        <begin position="52"/>
        <end position="80"/>
    </location>
</feature>
<evidence type="ECO:0000256" key="1">
    <source>
        <dbReference type="SAM" id="MobiDB-lite"/>
    </source>
</evidence>
<dbReference type="AlphaFoldDB" id="A0AAV2HSL8"/>
<dbReference type="Proteomes" id="UP001497497">
    <property type="component" value="Unassembled WGS sequence"/>
</dbReference>
<reference evidence="2 3" key="1">
    <citation type="submission" date="2024-04" db="EMBL/GenBank/DDBJ databases">
        <authorList>
            <consortium name="Genoscope - CEA"/>
            <person name="William W."/>
        </authorList>
    </citation>
    <scope>NUCLEOTIDE SEQUENCE [LARGE SCALE GENOMIC DNA]</scope>
</reference>
<protein>
    <submittedName>
        <fullName evidence="2">Uncharacterized protein</fullName>
    </submittedName>
</protein>
<comment type="caution">
    <text evidence="2">The sequence shown here is derived from an EMBL/GenBank/DDBJ whole genome shotgun (WGS) entry which is preliminary data.</text>
</comment>
<evidence type="ECO:0000313" key="3">
    <source>
        <dbReference type="Proteomes" id="UP001497497"/>
    </source>
</evidence>
<proteinExistence type="predicted"/>
<keyword evidence="3" id="KW-1185">Reference proteome</keyword>
<gene>
    <name evidence="2" type="ORF">GSLYS_00010377001</name>
</gene>
<evidence type="ECO:0000313" key="2">
    <source>
        <dbReference type="EMBL" id="CAL1536464.1"/>
    </source>
</evidence>
<dbReference type="EMBL" id="CAXITT010000230">
    <property type="protein sequence ID" value="CAL1536464.1"/>
    <property type="molecule type" value="Genomic_DNA"/>
</dbReference>
<accession>A0AAV2HSL8</accession>
<organism evidence="2 3">
    <name type="scientific">Lymnaea stagnalis</name>
    <name type="common">Great pond snail</name>
    <name type="synonym">Helix stagnalis</name>
    <dbReference type="NCBI Taxonomy" id="6523"/>
    <lineage>
        <taxon>Eukaryota</taxon>
        <taxon>Metazoa</taxon>
        <taxon>Spiralia</taxon>
        <taxon>Lophotrochozoa</taxon>
        <taxon>Mollusca</taxon>
        <taxon>Gastropoda</taxon>
        <taxon>Heterobranchia</taxon>
        <taxon>Euthyneura</taxon>
        <taxon>Panpulmonata</taxon>
        <taxon>Hygrophila</taxon>
        <taxon>Lymnaeoidea</taxon>
        <taxon>Lymnaeidae</taxon>
        <taxon>Lymnaea</taxon>
    </lineage>
</organism>